<name>A0A0F9P978_9ZZZZ</name>
<organism evidence="1">
    <name type="scientific">marine sediment metagenome</name>
    <dbReference type="NCBI Taxonomy" id="412755"/>
    <lineage>
        <taxon>unclassified sequences</taxon>
        <taxon>metagenomes</taxon>
        <taxon>ecological metagenomes</taxon>
    </lineage>
</organism>
<dbReference type="AlphaFoldDB" id="A0A0F9P978"/>
<dbReference type="EMBL" id="LAZR01002699">
    <property type="protein sequence ID" value="KKN26704.1"/>
    <property type="molecule type" value="Genomic_DNA"/>
</dbReference>
<evidence type="ECO:0000313" key="1">
    <source>
        <dbReference type="EMBL" id="KKN26704.1"/>
    </source>
</evidence>
<protein>
    <submittedName>
        <fullName evidence="1">Uncharacterized protein</fullName>
    </submittedName>
</protein>
<accession>A0A0F9P978</accession>
<gene>
    <name evidence="1" type="ORF">LCGC14_0871840</name>
</gene>
<sequence>MSIDEAVAEAIKKYLIAHKYITEEEAKHLAHDAAENIYEQFKVDVKEISADVDKLRKCNDRMWDMLHEIPQSRFAWFHNLVDWLCFWRR</sequence>
<comment type="caution">
    <text evidence="1">The sequence shown here is derived from an EMBL/GenBank/DDBJ whole genome shotgun (WGS) entry which is preliminary data.</text>
</comment>
<reference evidence="1" key="1">
    <citation type="journal article" date="2015" name="Nature">
        <title>Complex archaea that bridge the gap between prokaryotes and eukaryotes.</title>
        <authorList>
            <person name="Spang A."/>
            <person name="Saw J.H."/>
            <person name="Jorgensen S.L."/>
            <person name="Zaremba-Niedzwiedzka K."/>
            <person name="Martijn J."/>
            <person name="Lind A.E."/>
            <person name="van Eijk R."/>
            <person name="Schleper C."/>
            <person name="Guy L."/>
            <person name="Ettema T.J."/>
        </authorList>
    </citation>
    <scope>NUCLEOTIDE SEQUENCE</scope>
</reference>
<proteinExistence type="predicted"/>